<name>A0A914CDP3_9BILA</name>
<dbReference type="Proteomes" id="UP000887540">
    <property type="component" value="Unplaced"/>
</dbReference>
<organism evidence="1 2">
    <name type="scientific">Acrobeloides nanus</name>
    <dbReference type="NCBI Taxonomy" id="290746"/>
    <lineage>
        <taxon>Eukaryota</taxon>
        <taxon>Metazoa</taxon>
        <taxon>Ecdysozoa</taxon>
        <taxon>Nematoda</taxon>
        <taxon>Chromadorea</taxon>
        <taxon>Rhabditida</taxon>
        <taxon>Tylenchina</taxon>
        <taxon>Cephalobomorpha</taxon>
        <taxon>Cephaloboidea</taxon>
        <taxon>Cephalobidae</taxon>
        <taxon>Acrobeloides</taxon>
    </lineage>
</organism>
<dbReference type="AlphaFoldDB" id="A0A914CDP3"/>
<sequence>MAIIGAVKKVFPGAQIIGCLFHLYQNWRKQLRKLLMLDRVDNELNLDRDWRSLKALAYTPTQEVVAAYEVLIRSPDFDREFWAPFLGYLEVHYIGQYRFGIRGDGQFKRAMWNVYDRTIENGMRTNNSVEGFHMRINTFFEVTHPTLWKFIARLRKFEEIVYKELRSWENGQLPPKRKLWERVNHNKKIACDKFTDVVNGQMTRLDYLKLIGRTLVKPT</sequence>
<protein>
    <submittedName>
        <fullName evidence="2">MULE transposase domain-containing protein</fullName>
    </submittedName>
</protein>
<keyword evidence="1" id="KW-1185">Reference proteome</keyword>
<reference evidence="2" key="1">
    <citation type="submission" date="2022-11" db="UniProtKB">
        <authorList>
            <consortium name="WormBaseParasite"/>
        </authorList>
    </citation>
    <scope>IDENTIFICATION</scope>
</reference>
<evidence type="ECO:0000313" key="1">
    <source>
        <dbReference type="Proteomes" id="UP000887540"/>
    </source>
</evidence>
<proteinExistence type="predicted"/>
<evidence type="ECO:0000313" key="2">
    <source>
        <dbReference type="WBParaSite" id="ACRNAN_Path_91.g336.t1"/>
    </source>
</evidence>
<accession>A0A914CDP3</accession>
<dbReference type="WBParaSite" id="ACRNAN_Path_91.g336.t1">
    <property type="protein sequence ID" value="ACRNAN_Path_91.g336.t1"/>
    <property type="gene ID" value="ACRNAN_Path_91.g336"/>
</dbReference>